<dbReference type="InterPro" id="IPR028090">
    <property type="entry name" value="JAB_dom_prok"/>
</dbReference>
<dbReference type="GO" id="GO:0006508">
    <property type="term" value="P:proteolysis"/>
    <property type="evidence" value="ECO:0007669"/>
    <property type="project" value="UniProtKB-KW"/>
</dbReference>
<accession>A0A1M6N711</accession>
<evidence type="ECO:0000256" key="5">
    <source>
        <dbReference type="ARBA" id="ARBA00023049"/>
    </source>
</evidence>
<evidence type="ECO:0000256" key="4">
    <source>
        <dbReference type="ARBA" id="ARBA00022833"/>
    </source>
</evidence>
<keyword evidence="4" id="KW-0862">Zinc</keyword>
<keyword evidence="2" id="KW-0479">Metal-binding</keyword>
<keyword evidence="1" id="KW-0645">Protease</keyword>
<organism evidence="7 8">
    <name type="scientific">Desulfatibacillum alkenivorans DSM 16219</name>
    <dbReference type="NCBI Taxonomy" id="1121393"/>
    <lineage>
        <taxon>Bacteria</taxon>
        <taxon>Pseudomonadati</taxon>
        <taxon>Thermodesulfobacteriota</taxon>
        <taxon>Desulfobacteria</taxon>
        <taxon>Desulfobacterales</taxon>
        <taxon>Desulfatibacillaceae</taxon>
        <taxon>Desulfatibacillum</taxon>
    </lineage>
</organism>
<dbReference type="Pfam" id="PF14464">
    <property type="entry name" value="Prok-JAB"/>
    <property type="match status" value="1"/>
</dbReference>
<dbReference type="GO" id="GO:0046872">
    <property type="term" value="F:metal ion binding"/>
    <property type="evidence" value="ECO:0007669"/>
    <property type="project" value="UniProtKB-KW"/>
</dbReference>
<dbReference type="STRING" id="1121393.SAMN02745216_02532"/>
<evidence type="ECO:0000313" key="8">
    <source>
        <dbReference type="Proteomes" id="UP000183994"/>
    </source>
</evidence>
<dbReference type="Proteomes" id="UP000183994">
    <property type="component" value="Unassembled WGS sequence"/>
</dbReference>
<evidence type="ECO:0000313" key="7">
    <source>
        <dbReference type="EMBL" id="SHJ91336.1"/>
    </source>
</evidence>
<evidence type="ECO:0000256" key="3">
    <source>
        <dbReference type="ARBA" id="ARBA00022801"/>
    </source>
</evidence>
<sequence length="172" mass="20121">MFALIFYGGRVMHHEWRTDCGAYGMSITKNVWDSIKRECIKSINNEIGGILIGYYTNENRIAVVCEATPPPKDSQQGRTWFWRGITGLRSLLLERWDQKQRTYYVGEWHYHPAKVIEPSIADLRQMESISRSKRYYCNEPILIIVGKEGKTDTPVRAFVFPRDQKRIEFGKV</sequence>
<keyword evidence="8" id="KW-1185">Reference proteome</keyword>
<gene>
    <name evidence="7" type="ORF">SAMN02745216_02532</name>
</gene>
<name>A0A1M6N711_9BACT</name>
<dbReference type="EMBL" id="FQZU01000014">
    <property type="protein sequence ID" value="SHJ91336.1"/>
    <property type="molecule type" value="Genomic_DNA"/>
</dbReference>
<proteinExistence type="predicted"/>
<evidence type="ECO:0000256" key="1">
    <source>
        <dbReference type="ARBA" id="ARBA00022670"/>
    </source>
</evidence>
<dbReference type="Gene3D" id="3.40.140.10">
    <property type="entry name" value="Cytidine Deaminase, domain 2"/>
    <property type="match status" value="1"/>
</dbReference>
<dbReference type="GO" id="GO:0008237">
    <property type="term" value="F:metallopeptidase activity"/>
    <property type="evidence" value="ECO:0007669"/>
    <property type="project" value="UniProtKB-KW"/>
</dbReference>
<keyword evidence="5" id="KW-0482">Metalloprotease</keyword>
<dbReference type="SUPFAM" id="SSF102712">
    <property type="entry name" value="JAB1/MPN domain"/>
    <property type="match status" value="1"/>
</dbReference>
<dbReference type="AlphaFoldDB" id="A0A1M6N711"/>
<feature type="domain" description="JAB" evidence="6">
    <location>
        <begin position="30"/>
        <end position="150"/>
    </location>
</feature>
<keyword evidence="3" id="KW-0378">Hydrolase</keyword>
<dbReference type="OrthoDB" id="5470925at2"/>
<evidence type="ECO:0000256" key="2">
    <source>
        <dbReference type="ARBA" id="ARBA00022723"/>
    </source>
</evidence>
<protein>
    <submittedName>
        <fullName evidence="7">Integrative and conjugative element protein, VC0181 family</fullName>
    </submittedName>
</protein>
<reference evidence="8" key="1">
    <citation type="submission" date="2016-11" db="EMBL/GenBank/DDBJ databases">
        <authorList>
            <person name="Varghese N."/>
            <person name="Submissions S."/>
        </authorList>
    </citation>
    <scope>NUCLEOTIDE SEQUENCE [LARGE SCALE GENOMIC DNA]</scope>
    <source>
        <strain evidence="8">DSM 16219</strain>
    </source>
</reference>
<evidence type="ECO:0000259" key="6">
    <source>
        <dbReference type="Pfam" id="PF14464"/>
    </source>
</evidence>